<keyword evidence="6 14" id="KW-0032">Aminotransferase</keyword>
<dbReference type="GO" id="GO:0019544">
    <property type="term" value="P:L-arginine catabolic process to L-glutamate"/>
    <property type="evidence" value="ECO:0007669"/>
    <property type="project" value="TreeGrafter"/>
</dbReference>
<dbReference type="RefSeq" id="XP_011128953.1">
    <property type="nucleotide sequence ID" value="XM_011130651.1"/>
</dbReference>
<evidence type="ECO:0000256" key="6">
    <source>
        <dbReference type="ARBA" id="ARBA00022576"/>
    </source>
</evidence>
<dbReference type="GeneID" id="22910817"/>
<evidence type="ECO:0000313" key="16">
    <source>
        <dbReference type="Proteomes" id="UP000019763"/>
    </source>
</evidence>
<dbReference type="InterPro" id="IPR050103">
    <property type="entry name" value="Class-III_PLP-dep_AT"/>
</dbReference>
<evidence type="ECO:0000256" key="3">
    <source>
        <dbReference type="ARBA" id="ARBA00008954"/>
    </source>
</evidence>
<evidence type="ECO:0000256" key="8">
    <source>
        <dbReference type="ARBA" id="ARBA00022898"/>
    </source>
</evidence>
<sequence length="439" mass="47824">MTALDEKAGTEKILDETAVEKETVGVAESYMELESQVGAHNYHPMPVVLTRGSGCMMEDVDGRIYFDFLSAYSSINQGHGNSRIVEAMIAQARRLDLTSRAFYNDQLGLAEKLLTETFGYDKALFMNTGVEAVETALKLGRRWAYDVKGIAANEALIVVAENNFHGRTLGVISFSSDPESFSGYGPFLPGFLKVPFGDSQAMIQVIKENSERLAAVLLEPIQGEAGIVVPPAGYLKAVSEACRENNVLLILDEIQTGFGRTGKLLCHYYDDIRPDIICLGKALGGGVYPVSCVLADDPIMLTIRPGQHGSTYGGNPIGSAVAVAAVKEILERDLSKQAAEKGLVFQKLLQSIQHDFPHIIQEVRGRGLLWGVVIYPQFSAWQLCLHLKDLGLLAKPTHDHIIRLAPPLIITQPELHKAADIVRSAVGELEPSPKLTLSN</sequence>
<comment type="pathway">
    <text evidence="2 14">Amino-acid biosynthesis; L-proline biosynthesis; L-glutamate 5-semialdehyde from L-ornithine: step 1/1.</text>
</comment>
<gene>
    <name evidence="15" type="ORF">GNI_015090</name>
</gene>
<dbReference type="EC" id="2.6.1.13" evidence="5 14"/>
<dbReference type="GO" id="GO:0042802">
    <property type="term" value="F:identical protein binding"/>
    <property type="evidence" value="ECO:0007669"/>
    <property type="project" value="TreeGrafter"/>
</dbReference>
<keyword evidence="16" id="KW-1185">Reference proteome</keyword>
<dbReference type="InterPro" id="IPR005814">
    <property type="entry name" value="Aminotrans_3"/>
</dbReference>
<keyword evidence="8 13" id="KW-0663">Pyridoxal phosphate</keyword>
<dbReference type="Gene3D" id="3.90.1150.10">
    <property type="entry name" value="Aspartate Aminotransferase, domain 1"/>
    <property type="match status" value="1"/>
</dbReference>
<evidence type="ECO:0000313" key="15">
    <source>
        <dbReference type="EMBL" id="EZG83119.1"/>
    </source>
</evidence>
<dbReference type="GO" id="GO:0030170">
    <property type="term" value="F:pyridoxal phosphate binding"/>
    <property type="evidence" value="ECO:0007669"/>
    <property type="project" value="InterPro"/>
</dbReference>
<dbReference type="OrthoDB" id="425114at2759"/>
<evidence type="ECO:0000256" key="12">
    <source>
        <dbReference type="ARBA" id="ARBA00073894"/>
    </source>
</evidence>
<comment type="subunit">
    <text evidence="4">Homodimer.</text>
</comment>
<dbReference type="PANTHER" id="PTHR11986:SF18">
    <property type="entry name" value="ORNITHINE AMINOTRANSFERASE, MITOCHONDRIAL"/>
    <property type="match status" value="1"/>
</dbReference>
<comment type="catalytic activity">
    <reaction evidence="11">
        <text>L-ornithine + 2-oxoglutarate = L-glutamate 5-semialdehyde + L-glutamate</text>
        <dbReference type="Rhea" id="RHEA:25160"/>
        <dbReference type="ChEBI" id="CHEBI:16810"/>
        <dbReference type="ChEBI" id="CHEBI:29985"/>
        <dbReference type="ChEBI" id="CHEBI:46911"/>
        <dbReference type="ChEBI" id="CHEBI:58066"/>
        <dbReference type="EC" id="2.6.1.13"/>
    </reaction>
    <physiologicalReaction direction="left-to-right" evidence="11">
        <dbReference type="Rhea" id="RHEA:25161"/>
    </physiologicalReaction>
</comment>
<comment type="similarity">
    <text evidence="3 13">Belongs to the class-III pyridoxal-phosphate-dependent aminotransferase family.</text>
</comment>
<dbReference type="PIRSF" id="PIRSF000521">
    <property type="entry name" value="Transaminase_4ab_Lys_Orn"/>
    <property type="match status" value="1"/>
</dbReference>
<evidence type="ECO:0000256" key="4">
    <source>
        <dbReference type="ARBA" id="ARBA00011738"/>
    </source>
</evidence>
<dbReference type="VEuPathDB" id="CryptoDB:GNI_015090"/>
<dbReference type="InterPro" id="IPR015421">
    <property type="entry name" value="PyrdxlP-dep_Trfase_major"/>
</dbReference>
<evidence type="ECO:0000256" key="1">
    <source>
        <dbReference type="ARBA" id="ARBA00001933"/>
    </source>
</evidence>
<name>A0A023BC96_GRENI</name>
<accession>A0A023BC96</accession>
<dbReference type="CDD" id="cd00610">
    <property type="entry name" value="OAT_like"/>
    <property type="match status" value="1"/>
</dbReference>
<keyword evidence="9" id="KW-1015">Disulfide bond</keyword>
<dbReference type="SUPFAM" id="SSF53383">
    <property type="entry name" value="PLP-dependent transferases"/>
    <property type="match status" value="1"/>
</dbReference>
<proteinExistence type="inferred from homology"/>
<dbReference type="GO" id="GO:0055129">
    <property type="term" value="P:L-proline biosynthetic process"/>
    <property type="evidence" value="ECO:0007669"/>
    <property type="project" value="UniProtKB-UniPathway"/>
</dbReference>
<dbReference type="PROSITE" id="PS00600">
    <property type="entry name" value="AA_TRANSFER_CLASS_3"/>
    <property type="match status" value="1"/>
</dbReference>
<comment type="catalytic activity">
    <reaction evidence="10 14">
        <text>a 2-oxocarboxylate + L-ornithine = L-glutamate 5-semialdehyde + an L-alpha-amino acid</text>
        <dbReference type="Rhea" id="RHEA:13877"/>
        <dbReference type="ChEBI" id="CHEBI:35179"/>
        <dbReference type="ChEBI" id="CHEBI:46911"/>
        <dbReference type="ChEBI" id="CHEBI:58066"/>
        <dbReference type="ChEBI" id="CHEBI:59869"/>
        <dbReference type="EC" id="2.6.1.13"/>
    </reaction>
</comment>
<evidence type="ECO:0000256" key="14">
    <source>
        <dbReference type="RuleBase" id="RU365036"/>
    </source>
</evidence>
<dbReference type="FunFam" id="3.90.1150.10:FF:000152">
    <property type="entry name" value="Ornithine aminotransferase"/>
    <property type="match status" value="1"/>
</dbReference>
<dbReference type="InterPro" id="IPR010164">
    <property type="entry name" value="Orn_aminotrans"/>
</dbReference>
<keyword evidence="7 14" id="KW-0808">Transferase</keyword>
<comment type="caution">
    <text evidence="15">The sequence shown here is derived from an EMBL/GenBank/DDBJ whole genome shotgun (WGS) entry which is preliminary data.</text>
</comment>
<dbReference type="GO" id="GO:0005737">
    <property type="term" value="C:cytoplasm"/>
    <property type="evidence" value="ECO:0007669"/>
    <property type="project" value="TreeGrafter"/>
</dbReference>
<dbReference type="Proteomes" id="UP000019763">
    <property type="component" value="Unassembled WGS sequence"/>
</dbReference>
<comment type="cofactor">
    <cofactor evidence="1 14">
        <name>pyridoxal 5'-phosphate</name>
        <dbReference type="ChEBI" id="CHEBI:597326"/>
    </cofactor>
</comment>
<evidence type="ECO:0000256" key="11">
    <source>
        <dbReference type="ARBA" id="ARBA00051944"/>
    </source>
</evidence>
<reference evidence="15" key="1">
    <citation type="submission" date="2013-12" db="EMBL/GenBank/DDBJ databases">
        <authorList>
            <person name="Omoto C.K."/>
            <person name="Sibley D."/>
            <person name="Venepally P."/>
            <person name="Hadjithomas M."/>
            <person name="Karamycheva S."/>
            <person name="Brunk B."/>
            <person name="Roos D."/>
            <person name="Caler E."/>
            <person name="Lorenzi H."/>
        </authorList>
    </citation>
    <scope>NUCLEOTIDE SEQUENCE</scope>
</reference>
<evidence type="ECO:0000256" key="5">
    <source>
        <dbReference type="ARBA" id="ARBA00012924"/>
    </source>
</evidence>
<evidence type="ECO:0000256" key="10">
    <source>
        <dbReference type="ARBA" id="ARBA00051265"/>
    </source>
</evidence>
<dbReference type="InterPro" id="IPR015422">
    <property type="entry name" value="PyrdxlP-dep_Trfase_small"/>
</dbReference>
<dbReference type="InterPro" id="IPR015424">
    <property type="entry name" value="PyrdxlP-dep_Trfase"/>
</dbReference>
<dbReference type="GO" id="GO:0004587">
    <property type="term" value="F:ornithine aminotransferase activity"/>
    <property type="evidence" value="ECO:0007669"/>
    <property type="project" value="UniProtKB-EC"/>
</dbReference>
<evidence type="ECO:0000256" key="9">
    <source>
        <dbReference type="ARBA" id="ARBA00023157"/>
    </source>
</evidence>
<evidence type="ECO:0000256" key="13">
    <source>
        <dbReference type="RuleBase" id="RU003560"/>
    </source>
</evidence>
<evidence type="ECO:0000256" key="2">
    <source>
        <dbReference type="ARBA" id="ARBA00004998"/>
    </source>
</evidence>
<evidence type="ECO:0000256" key="7">
    <source>
        <dbReference type="ARBA" id="ARBA00022679"/>
    </source>
</evidence>
<dbReference type="Gene3D" id="3.40.640.10">
    <property type="entry name" value="Type I PLP-dependent aspartate aminotransferase-like (Major domain)"/>
    <property type="match status" value="1"/>
</dbReference>
<dbReference type="FunFam" id="3.40.640.10:FF:000011">
    <property type="entry name" value="Ornithine aminotransferase"/>
    <property type="match status" value="1"/>
</dbReference>
<dbReference type="GO" id="GO:0010121">
    <property type="term" value="P:L-arginine catabolic process to proline via ornithine"/>
    <property type="evidence" value="ECO:0007669"/>
    <property type="project" value="TreeGrafter"/>
</dbReference>
<dbReference type="Pfam" id="PF00202">
    <property type="entry name" value="Aminotran_3"/>
    <property type="match status" value="1"/>
</dbReference>
<dbReference type="NCBIfam" id="TIGR01885">
    <property type="entry name" value="Orn_aminotrans"/>
    <property type="match status" value="1"/>
</dbReference>
<dbReference type="UniPathway" id="UPA00098">
    <property type="reaction ID" value="UER00358"/>
</dbReference>
<protein>
    <recommendedName>
        <fullName evidence="12 14">Ornithine aminotransferase</fullName>
        <ecNumber evidence="5 14">2.6.1.13</ecNumber>
    </recommendedName>
</protein>
<organism evidence="15 16">
    <name type="scientific">Gregarina niphandrodes</name>
    <name type="common">Septate eugregarine</name>
    <dbReference type="NCBI Taxonomy" id="110365"/>
    <lineage>
        <taxon>Eukaryota</taxon>
        <taxon>Sar</taxon>
        <taxon>Alveolata</taxon>
        <taxon>Apicomplexa</taxon>
        <taxon>Conoidasida</taxon>
        <taxon>Gregarinasina</taxon>
        <taxon>Eugregarinorida</taxon>
        <taxon>Gregarinidae</taxon>
        <taxon>Gregarina</taxon>
    </lineage>
</organism>
<dbReference type="PANTHER" id="PTHR11986">
    <property type="entry name" value="AMINOTRANSFERASE CLASS III"/>
    <property type="match status" value="1"/>
</dbReference>
<dbReference type="eggNOG" id="KOG1402">
    <property type="taxonomic scope" value="Eukaryota"/>
</dbReference>
<dbReference type="InterPro" id="IPR049704">
    <property type="entry name" value="Aminotrans_3_PPA_site"/>
</dbReference>
<dbReference type="AlphaFoldDB" id="A0A023BC96"/>
<dbReference type="EMBL" id="AFNH02000110">
    <property type="protein sequence ID" value="EZG83119.1"/>
    <property type="molecule type" value="Genomic_DNA"/>
</dbReference>
<dbReference type="OMA" id="RSAWDLC"/>